<reference evidence="1" key="2">
    <citation type="journal article" date="2015" name="Data Brief">
        <title>Shoot transcriptome of the giant reed, Arundo donax.</title>
        <authorList>
            <person name="Barrero R.A."/>
            <person name="Guerrero F.D."/>
            <person name="Moolhuijzen P."/>
            <person name="Goolsby J.A."/>
            <person name="Tidwell J."/>
            <person name="Bellgard S.E."/>
            <person name="Bellgard M.I."/>
        </authorList>
    </citation>
    <scope>NUCLEOTIDE SEQUENCE</scope>
    <source>
        <tissue evidence="1">Shoot tissue taken approximately 20 cm above the soil surface</tissue>
    </source>
</reference>
<sequence>MCLLRIYNCSAYRLRIPFLCLDGSDLLFIYLLQAFCASYKYG</sequence>
<accession>A0A0A9GMC6</accession>
<evidence type="ECO:0000313" key="1">
    <source>
        <dbReference type="EMBL" id="JAE23696.1"/>
    </source>
</evidence>
<proteinExistence type="predicted"/>
<name>A0A0A9GMC6_ARUDO</name>
<protein>
    <submittedName>
        <fullName evidence="1">Uncharacterized protein</fullName>
    </submittedName>
</protein>
<dbReference type="AlphaFoldDB" id="A0A0A9GMC6"/>
<organism evidence="1">
    <name type="scientific">Arundo donax</name>
    <name type="common">Giant reed</name>
    <name type="synonym">Donax arundinaceus</name>
    <dbReference type="NCBI Taxonomy" id="35708"/>
    <lineage>
        <taxon>Eukaryota</taxon>
        <taxon>Viridiplantae</taxon>
        <taxon>Streptophyta</taxon>
        <taxon>Embryophyta</taxon>
        <taxon>Tracheophyta</taxon>
        <taxon>Spermatophyta</taxon>
        <taxon>Magnoliopsida</taxon>
        <taxon>Liliopsida</taxon>
        <taxon>Poales</taxon>
        <taxon>Poaceae</taxon>
        <taxon>PACMAD clade</taxon>
        <taxon>Arundinoideae</taxon>
        <taxon>Arundineae</taxon>
        <taxon>Arundo</taxon>
    </lineage>
</organism>
<reference evidence="1" key="1">
    <citation type="submission" date="2014-09" db="EMBL/GenBank/DDBJ databases">
        <authorList>
            <person name="Magalhaes I.L.F."/>
            <person name="Oliveira U."/>
            <person name="Santos F.R."/>
            <person name="Vidigal T.H.D.A."/>
            <person name="Brescovit A.D."/>
            <person name="Santos A.J."/>
        </authorList>
    </citation>
    <scope>NUCLEOTIDE SEQUENCE</scope>
    <source>
        <tissue evidence="1">Shoot tissue taken approximately 20 cm above the soil surface</tissue>
    </source>
</reference>
<dbReference type="EMBL" id="GBRH01174200">
    <property type="protein sequence ID" value="JAE23696.1"/>
    <property type="molecule type" value="Transcribed_RNA"/>
</dbReference>